<dbReference type="Proteomes" id="UP000243205">
    <property type="component" value="Unassembled WGS sequence"/>
</dbReference>
<dbReference type="PANTHER" id="PTHR31566:SF0">
    <property type="entry name" value="CYTOCHROME C BIOGENESIS PROTEIN CCS1, CHLOROPLASTIC"/>
    <property type="match status" value="1"/>
</dbReference>
<dbReference type="PANTHER" id="PTHR31566">
    <property type="entry name" value="CYTOCHROME C BIOGENESIS PROTEIN CCS1, CHLOROPLASTIC"/>
    <property type="match status" value="1"/>
</dbReference>
<keyword evidence="2 6" id="KW-0812">Transmembrane</keyword>
<evidence type="ECO:0000259" key="7">
    <source>
        <dbReference type="Pfam" id="PF05140"/>
    </source>
</evidence>
<sequence length="451" mass="51003">MSGQQRTVVAAIWDFFCSLKLSIFTLIVLAITSIIGTVIQQNRPAEEYLRFFSEKTYHLLNSLQFFDMYHSWWFIGLLILFSINLVCCSIKRLPRVWKLVRHPQLTPSEALLKSFSNVDEQLVTGSLAEVRQRMEAFVAREFAPPVCNSGEAGLYLYADKSRYARLGVYVTHLSILIIFIGAIIGNLFGYKAFVNIPEGGSVDQVWLRSGGVADLGFSVTCEDFSVSFYDNSQRPKEYRSLLTIKDGGEVVIDKRPVIVNDPLSYKGITFYQSSYGPAGGEVLSVKVKLRGTDKAQAYALQRGERALLPDDTRIQLVDFTPSFRNFGPAARLQVQPASAEAFSVTLFKNFPDFDDQRGGEHIFTLEDFEQKYYTGLQATKDPGVWVVWLGCTLLVLGSLVAFFLSHRRLWVVLSEKQGKVRVRLVGSAHRNQPAFELYFDRLKEAFRKELA</sequence>
<evidence type="ECO:0000256" key="4">
    <source>
        <dbReference type="ARBA" id="ARBA00022989"/>
    </source>
</evidence>
<evidence type="ECO:0000256" key="2">
    <source>
        <dbReference type="ARBA" id="ARBA00022692"/>
    </source>
</evidence>
<evidence type="ECO:0000256" key="3">
    <source>
        <dbReference type="ARBA" id="ARBA00022748"/>
    </source>
</evidence>
<dbReference type="InterPro" id="IPR007816">
    <property type="entry name" value="ResB-like_domain"/>
</dbReference>
<keyword evidence="5 6" id="KW-0472">Membrane</keyword>
<dbReference type="STRING" id="57664.SAMN05661003_10250"/>
<evidence type="ECO:0000256" key="6">
    <source>
        <dbReference type="SAM" id="Phobius"/>
    </source>
</evidence>
<proteinExistence type="predicted"/>
<evidence type="ECO:0000313" key="9">
    <source>
        <dbReference type="Proteomes" id="UP000243205"/>
    </source>
</evidence>
<comment type="subcellular location">
    <subcellularLocation>
        <location evidence="1">Membrane</location>
        <topology evidence="1">Multi-pass membrane protein</topology>
    </subcellularLocation>
</comment>
<organism evidence="8 9">
    <name type="scientific">Desulfuromonas thiophila</name>
    <dbReference type="NCBI Taxonomy" id="57664"/>
    <lineage>
        <taxon>Bacteria</taxon>
        <taxon>Pseudomonadati</taxon>
        <taxon>Thermodesulfobacteriota</taxon>
        <taxon>Desulfuromonadia</taxon>
        <taxon>Desulfuromonadales</taxon>
        <taxon>Desulfuromonadaceae</taxon>
        <taxon>Desulfuromonas</taxon>
    </lineage>
</organism>
<keyword evidence="4 6" id="KW-1133">Transmembrane helix</keyword>
<feature type="transmembrane region" description="Helical" evidence="6">
    <location>
        <begin position="71"/>
        <end position="90"/>
    </location>
</feature>
<name>A0A1G6YH10_9BACT</name>
<feature type="transmembrane region" description="Helical" evidence="6">
    <location>
        <begin position="385"/>
        <end position="404"/>
    </location>
</feature>
<keyword evidence="9" id="KW-1185">Reference proteome</keyword>
<feature type="domain" description="ResB-like" evidence="7">
    <location>
        <begin position="19"/>
        <end position="339"/>
    </location>
</feature>
<accession>A0A1G6YH10</accession>
<evidence type="ECO:0000313" key="8">
    <source>
        <dbReference type="EMBL" id="SDD89699.1"/>
    </source>
</evidence>
<dbReference type="GO" id="GO:0017004">
    <property type="term" value="P:cytochrome complex assembly"/>
    <property type="evidence" value="ECO:0007669"/>
    <property type="project" value="UniProtKB-KW"/>
</dbReference>
<feature type="transmembrane region" description="Helical" evidence="6">
    <location>
        <begin position="166"/>
        <end position="188"/>
    </location>
</feature>
<gene>
    <name evidence="8" type="ORF">SAMN05661003_10250</name>
</gene>
<dbReference type="Pfam" id="PF05140">
    <property type="entry name" value="ResB"/>
    <property type="match status" value="2"/>
</dbReference>
<reference evidence="9" key="1">
    <citation type="submission" date="2016-10" db="EMBL/GenBank/DDBJ databases">
        <authorList>
            <person name="Varghese N."/>
            <person name="Submissions S."/>
        </authorList>
    </citation>
    <scope>NUCLEOTIDE SEQUENCE [LARGE SCALE GENOMIC DNA]</scope>
    <source>
        <strain evidence="9">DSM 8987</strain>
    </source>
</reference>
<keyword evidence="3" id="KW-0201">Cytochrome c-type biogenesis</keyword>
<evidence type="ECO:0000256" key="1">
    <source>
        <dbReference type="ARBA" id="ARBA00004141"/>
    </source>
</evidence>
<evidence type="ECO:0000256" key="5">
    <source>
        <dbReference type="ARBA" id="ARBA00023136"/>
    </source>
</evidence>
<dbReference type="EMBL" id="FNAQ01000002">
    <property type="protein sequence ID" value="SDD89699.1"/>
    <property type="molecule type" value="Genomic_DNA"/>
</dbReference>
<protein>
    <submittedName>
        <fullName evidence="8">Cytochrome c biogenesis protein</fullName>
    </submittedName>
</protein>
<feature type="domain" description="ResB-like" evidence="7">
    <location>
        <begin position="351"/>
        <end position="439"/>
    </location>
</feature>
<feature type="transmembrane region" description="Helical" evidence="6">
    <location>
        <begin position="21"/>
        <end position="39"/>
    </location>
</feature>
<dbReference type="AlphaFoldDB" id="A0A1G6YH10"/>
<dbReference type="GO" id="GO:0016020">
    <property type="term" value="C:membrane"/>
    <property type="evidence" value="ECO:0007669"/>
    <property type="project" value="UniProtKB-SubCell"/>
</dbReference>
<dbReference type="InterPro" id="IPR023494">
    <property type="entry name" value="Cyt_c_bgen_Ccs1/CcsB/ResB"/>
</dbReference>